<keyword evidence="3" id="KW-1185">Reference proteome</keyword>
<organism evidence="2 3">
    <name type="scientific">Pseudazoarcus pumilus</name>
    <dbReference type="NCBI Taxonomy" id="2067960"/>
    <lineage>
        <taxon>Bacteria</taxon>
        <taxon>Pseudomonadati</taxon>
        <taxon>Pseudomonadota</taxon>
        <taxon>Betaproteobacteria</taxon>
        <taxon>Rhodocyclales</taxon>
        <taxon>Zoogloeaceae</taxon>
        <taxon>Pseudazoarcus</taxon>
    </lineage>
</organism>
<gene>
    <name evidence="2" type="ORF">C0099_01935</name>
</gene>
<dbReference type="Proteomes" id="UP000242205">
    <property type="component" value="Chromosome"/>
</dbReference>
<feature type="domain" description="DUF2007" evidence="1">
    <location>
        <begin position="1"/>
        <end position="66"/>
    </location>
</feature>
<reference evidence="2 3" key="1">
    <citation type="submission" date="2018-01" db="EMBL/GenBank/DDBJ databases">
        <authorList>
            <person name="Fu G.-Y."/>
        </authorList>
    </citation>
    <scope>NUCLEOTIDE SEQUENCE [LARGE SCALE GENOMIC DNA]</scope>
    <source>
        <strain evidence="2 3">SY39</strain>
    </source>
</reference>
<evidence type="ECO:0000313" key="2">
    <source>
        <dbReference type="EMBL" id="AUN96305.1"/>
    </source>
</evidence>
<name>A0A2I6SAN8_9RHOO</name>
<evidence type="ECO:0000259" key="1">
    <source>
        <dbReference type="Pfam" id="PF09413"/>
    </source>
</evidence>
<dbReference type="KEGG" id="atw:C0099_01935"/>
<sequence length="103" mass="11477">MKLFLRCLDAIDAHHRANLLRSAGIRAEVRNTHLAGALGDIPFIEAGPQIWIDATESIERAQEVLKLAEAAPPQPDWRCECGENIEGQFAQCWNCGRIRPLDS</sequence>
<proteinExistence type="predicted"/>
<dbReference type="EMBL" id="CP025682">
    <property type="protein sequence ID" value="AUN96305.1"/>
    <property type="molecule type" value="Genomic_DNA"/>
</dbReference>
<dbReference type="Pfam" id="PF09413">
    <property type="entry name" value="DUF2007"/>
    <property type="match status" value="1"/>
</dbReference>
<dbReference type="InterPro" id="IPR018551">
    <property type="entry name" value="DUF2007"/>
</dbReference>
<accession>A0A2I6SAN8</accession>
<evidence type="ECO:0000313" key="3">
    <source>
        <dbReference type="Proteomes" id="UP000242205"/>
    </source>
</evidence>
<dbReference type="OrthoDB" id="9814654at2"/>
<dbReference type="AlphaFoldDB" id="A0A2I6SAN8"/>
<protein>
    <recommendedName>
        <fullName evidence="1">DUF2007 domain-containing protein</fullName>
    </recommendedName>
</protein>